<evidence type="ECO:0000256" key="1">
    <source>
        <dbReference type="ARBA" id="ARBA00022475"/>
    </source>
</evidence>
<dbReference type="AlphaFoldDB" id="A0A7Y0U349"/>
<protein>
    <submittedName>
        <fullName evidence="10">FtsQ-type POTRA domain-containing protein</fullName>
    </submittedName>
</protein>
<evidence type="ECO:0000256" key="5">
    <source>
        <dbReference type="ARBA" id="ARBA00023306"/>
    </source>
</evidence>
<keyword evidence="5" id="KW-0131">Cell cycle</keyword>
<evidence type="ECO:0000313" key="11">
    <source>
        <dbReference type="Proteomes" id="UP000578252"/>
    </source>
</evidence>
<reference evidence="10 11" key="1">
    <citation type="submission" date="2020-04" db="EMBL/GenBank/DDBJ databases">
        <title>Antimicrobial susceptibility and clonality of vaginal-derived multi-drug resistant Mobiluncus isolates in China.</title>
        <authorList>
            <person name="Zhang X."/>
        </authorList>
    </citation>
    <scope>NUCLEOTIDE SEQUENCE [LARGE SCALE GENOMIC DNA]</scope>
    <source>
        <strain evidence="10 11">13</strain>
    </source>
</reference>
<feature type="compositionally biased region" description="Polar residues" evidence="6">
    <location>
        <begin position="57"/>
        <end position="72"/>
    </location>
</feature>
<dbReference type="GO" id="GO:0005886">
    <property type="term" value="C:plasma membrane"/>
    <property type="evidence" value="ECO:0007669"/>
    <property type="project" value="TreeGrafter"/>
</dbReference>
<accession>A0A7Y0U349</accession>
<dbReference type="PANTHER" id="PTHR37820">
    <property type="entry name" value="CELL DIVISION PROTEIN DIVIB"/>
    <property type="match status" value="1"/>
</dbReference>
<evidence type="ECO:0000256" key="3">
    <source>
        <dbReference type="ARBA" id="ARBA00022692"/>
    </source>
</evidence>
<dbReference type="GO" id="GO:0051301">
    <property type="term" value="P:cell division"/>
    <property type="evidence" value="ECO:0007669"/>
    <property type="project" value="UniProtKB-KW"/>
</dbReference>
<dbReference type="InterPro" id="IPR050487">
    <property type="entry name" value="FtsQ_DivIB"/>
</dbReference>
<keyword evidence="2" id="KW-0132">Cell division</keyword>
<evidence type="ECO:0000256" key="4">
    <source>
        <dbReference type="ARBA" id="ARBA00022989"/>
    </source>
</evidence>
<dbReference type="EMBL" id="JABCUR010000017">
    <property type="protein sequence ID" value="NMW66101.1"/>
    <property type="molecule type" value="Genomic_DNA"/>
</dbReference>
<evidence type="ECO:0000259" key="9">
    <source>
        <dbReference type="Pfam" id="PF08478"/>
    </source>
</evidence>
<keyword evidence="1" id="KW-1003">Cell membrane</keyword>
<dbReference type="Pfam" id="PF08478">
    <property type="entry name" value="POTRA_1"/>
    <property type="match status" value="1"/>
</dbReference>
<organism evidence="10 11">
    <name type="scientific">Mobiluncus mulieris</name>
    <dbReference type="NCBI Taxonomy" id="2052"/>
    <lineage>
        <taxon>Bacteria</taxon>
        <taxon>Bacillati</taxon>
        <taxon>Actinomycetota</taxon>
        <taxon>Actinomycetes</taxon>
        <taxon>Actinomycetales</taxon>
        <taxon>Actinomycetaceae</taxon>
        <taxon>Mobiluncus</taxon>
    </lineage>
</organism>
<evidence type="ECO:0000313" key="10">
    <source>
        <dbReference type="EMBL" id="NMW66101.1"/>
    </source>
</evidence>
<dbReference type="InterPro" id="IPR013685">
    <property type="entry name" value="POTRA_FtsQ_type"/>
</dbReference>
<gene>
    <name evidence="10" type="ORF">HHJ78_11475</name>
</gene>
<keyword evidence="4 7" id="KW-1133">Transmembrane helix</keyword>
<proteinExistence type="predicted"/>
<dbReference type="RefSeq" id="WP_169772556.1">
    <property type="nucleotide sequence ID" value="NZ_JABCUR010000017.1"/>
</dbReference>
<keyword evidence="7" id="KW-0472">Membrane</keyword>
<name>A0A7Y0U349_9ACTO</name>
<dbReference type="PANTHER" id="PTHR37820:SF1">
    <property type="entry name" value="CELL DIVISION PROTEIN FTSQ"/>
    <property type="match status" value="1"/>
</dbReference>
<feature type="domain" description="POTRA" evidence="9">
    <location>
        <begin position="149"/>
        <end position="214"/>
    </location>
</feature>
<dbReference type="Pfam" id="PF03799">
    <property type="entry name" value="FtsQ_DivIB_C"/>
    <property type="match status" value="1"/>
</dbReference>
<feature type="domain" description="Cell division protein FtsQ/DivIB C-terminal" evidence="8">
    <location>
        <begin position="218"/>
        <end position="332"/>
    </location>
</feature>
<evidence type="ECO:0000256" key="7">
    <source>
        <dbReference type="SAM" id="Phobius"/>
    </source>
</evidence>
<comment type="caution">
    <text evidence="10">The sequence shown here is derived from an EMBL/GenBank/DDBJ whole genome shotgun (WGS) entry which is preliminary data.</text>
</comment>
<dbReference type="InterPro" id="IPR005548">
    <property type="entry name" value="Cell_div_FtsQ/DivIB_C"/>
</dbReference>
<feature type="region of interest" description="Disordered" evidence="6">
    <location>
        <begin position="1"/>
        <end position="93"/>
    </location>
</feature>
<feature type="compositionally biased region" description="Low complexity" evidence="6">
    <location>
        <begin position="82"/>
        <end position="92"/>
    </location>
</feature>
<keyword evidence="3 7" id="KW-0812">Transmembrane</keyword>
<dbReference type="Proteomes" id="UP000578252">
    <property type="component" value="Unassembled WGS sequence"/>
</dbReference>
<evidence type="ECO:0000256" key="6">
    <source>
        <dbReference type="SAM" id="MobiDB-lite"/>
    </source>
</evidence>
<feature type="transmembrane region" description="Helical" evidence="7">
    <location>
        <begin position="120"/>
        <end position="142"/>
    </location>
</feature>
<evidence type="ECO:0000256" key="2">
    <source>
        <dbReference type="ARBA" id="ARBA00022618"/>
    </source>
</evidence>
<sequence>MKRPTRPNLGKPAAKPRPLAPGADRPSQAGVKRKSQPTEPTQSAEALATKPKLPPQSAGSTKATDFSASATRETTELAVSEATTTPTRATAPKSAQINTKLLDRLEQRESVMRRIRRKRLAVLGGVLVVIVAISMVIFVSPLTAYRLTECRVTGMKNTDAAAICQATGGFAGTPLTRISTGMLRGTVLKNVPALREVQVQRRWWHGLSLRVQEREPVATVRKNGKVVGVDRDMVVLEVAPGEVSGLPQLNADLEKLGGKTRKLVDAALHTLGDMSPQLRSQIEAVTSQDAAQLAFSLRDGRELVWGDSQKSGVKTSVALLLLEQPNVKVVDVSIPERPSTR</sequence>
<evidence type="ECO:0000259" key="8">
    <source>
        <dbReference type="Pfam" id="PF03799"/>
    </source>
</evidence>